<dbReference type="AlphaFoldDB" id="A0A1V1FRC6"/>
<keyword evidence="12 17" id="KW-0520">NAD</keyword>
<feature type="domain" description="NADH:quinone oxidoreductase/Mrp antiporter transmembrane" evidence="18">
    <location>
        <begin position="23"/>
        <end position="282"/>
    </location>
</feature>
<keyword evidence="10 17" id="KW-0249">Electron transport</keyword>
<feature type="transmembrane region" description="Helical" evidence="17">
    <location>
        <begin position="177"/>
        <end position="195"/>
    </location>
</feature>
<evidence type="ECO:0000256" key="4">
    <source>
        <dbReference type="ARBA" id="ARBA00021008"/>
    </source>
</evidence>
<evidence type="ECO:0000256" key="14">
    <source>
        <dbReference type="ARBA" id="ARBA00023128"/>
    </source>
</evidence>
<gene>
    <name evidence="19" type="primary">ND2</name>
</gene>
<feature type="transmembrane region" description="Helical" evidence="17">
    <location>
        <begin position="201"/>
        <end position="221"/>
    </location>
</feature>
<dbReference type="PRINTS" id="PR01436">
    <property type="entry name" value="NADHDHGNASE2"/>
</dbReference>
<dbReference type="PANTHER" id="PTHR46552:SF1">
    <property type="entry name" value="NADH-UBIQUINONE OXIDOREDUCTASE CHAIN 2"/>
    <property type="match status" value="1"/>
</dbReference>
<dbReference type="EMBL" id="AP006819">
    <property type="protein sequence ID" value="BBU26073.1"/>
    <property type="molecule type" value="Genomic_DNA"/>
</dbReference>
<evidence type="ECO:0000256" key="9">
    <source>
        <dbReference type="ARBA" id="ARBA00022967"/>
    </source>
</evidence>
<dbReference type="GO" id="GO:0008137">
    <property type="term" value="F:NADH dehydrogenase (ubiquinone) activity"/>
    <property type="evidence" value="ECO:0007669"/>
    <property type="project" value="UniProtKB-EC"/>
</dbReference>
<evidence type="ECO:0000256" key="7">
    <source>
        <dbReference type="ARBA" id="ARBA00022692"/>
    </source>
</evidence>
<evidence type="ECO:0000256" key="10">
    <source>
        <dbReference type="ARBA" id="ARBA00022982"/>
    </source>
</evidence>
<keyword evidence="6 17" id="KW-0679">Respiratory chain</keyword>
<dbReference type="InterPro" id="IPR003917">
    <property type="entry name" value="NADH_UbQ_OxRdtase_chain2"/>
</dbReference>
<keyword evidence="8 17" id="KW-0999">Mitochondrion inner membrane</keyword>
<geneLocation type="mitochondrion" evidence="19"/>
<keyword evidence="11 17" id="KW-1133">Transmembrane helix</keyword>
<evidence type="ECO:0000256" key="8">
    <source>
        <dbReference type="ARBA" id="ARBA00022792"/>
    </source>
</evidence>
<dbReference type="InterPro" id="IPR050175">
    <property type="entry name" value="Complex_I_Subunit_2"/>
</dbReference>
<feature type="transmembrane region" description="Helical" evidence="17">
    <location>
        <begin position="26"/>
        <end position="48"/>
    </location>
</feature>
<dbReference type="RefSeq" id="YP_009355560.1">
    <property type="nucleotide sequence ID" value="NC_034344.1"/>
</dbReference>
<keyword evidence="15 17" id="KW-0472">Membrane</keyword>
<dbReference type="PANTHER" id="PTHR46552">
    <property type="entry name" value="NADH-UBIQUINONE OXIDOREDUCTASE CHAIN 2"/>
    <property type="match status" value="1"/>
</dbReference>
<name>A0A1V1FRC6_9TELE</name>
<evidence type="ECO:0000256" key="11">
    <source>
        <dbReference type="ARBA" id="ARBA00022989"/>
    </source>
</evidence>
<sequence length="348" mass="37521">MSTTVLLSMIFSMTLGTTLVLCSTHLLTVWMGLEMNTLAILIMLTLNYHVRAVEAATKYFIIQAAGAAVLLCAGCLNAYLTGTWDINYTWHPLPGMMATLALALKLGLAPVHSWFPEVMQGVDLLVGLVLSTWQKAAPLIVLAQLQLNNITVLTIVGLTSMIVGGLGTLNQTQLRKLMAYSSILHLGWIVIISLYSLQLMLLAYIVYTVIMAAMLLVLSHIKSKSLSELAQACTKAPALTATTPLILLSLAGLPPLSGFLPKLMILSELAKNRLIIPATVMTLIALLSTFAYMRMATVMALIGAPGSPLLLPQWRNMSLPSNLPMALVITLTLLLLPFSSLILTLIPS</sequence>
<protein>
    <recommendedName>
        <fullName evidence="4 17">NADH-ubiquinone oxidoreductase chain 2</fullName>
        <ecNumber evidence="3 17">7.1.1.2</ecNumber>
    </recommendedName>
</protein>
<evidence type="ECO:0000313" key="19">
    <source>
        <dbReference type="EMBL" id="BAX03891.1"/>
    </source>
</evidence>
<evidence type="ECO:0000256" key="12">
    <source>
        <dbReference type="ARBA" id="ARBA00023027"/>
    </source>
</evidence>
<feature type="transmembrane region" description="Helical" evidence="17">
    <location>
        <begin position="274"/>
        <end position="303"/>
    </location>
</feature>
<dbReference type="InterPro" id="IPR001750">
    <property type="entry name" value="ND/Mrp_TM"/>
</dbReference>
<keyword evidence="7 17" id="KW-0812">Transmembrane</keyword>
<evidence type="ECO:0000256" key="6">
    <source>
        <dbReference type="ARBA" id="ARBA00022660"/>
    </source>
</evidence>
<reference evidence="19" key="2">
    <citation type="journal article" date="2016" name="BMC Genomics">
        <title>Structure and variation of the mitochondrial genome of fishes.</title>
        <authorList>
            <person name="Satoh T.P."/>
            <person name="Miya M."/>
            <person name="Mabuchi K."/>
            <person name="Nishida M."/>
        </authorList>
    </citation>
    <scope>NUCLEOTIDE SEQUENCE</scope>
</reference>
<comment type="subcellular location">
    <subcellularLocation>
        <location evidence="1 17">Mitochondrion inner membrane</location>
        <topology evidence="1 17">Multi-pass membrane protein</topology>
    </subcellularLocation>
</comment>
<feature type="transmembrane region" description="Helical" evidence="17">
    <location>
        <begin position="323"/>
        <end position="346"/>
    </location>
</feature>
<dbReference type="GO" id="GO:0005743">
    <property type="term" value="C:mitochondrial inner membrane"/>
    <property type="evidence" value="ECO:0007669"/>
    <property type="project" value="UniProtKB-SubCell"/>
</dbReference>
<evidence type="ECO:0000256" key="17">
    <source>
        <dbReference type="RuleBase" id="RU003403"/>
    </source>
</evidence>
<keyword evidence="13 17" id="KW-0830">Ubiquinone</keyword>
<keyword evidence="14 17" id="KW-0496">Mitochondrion</keyword>
<evidence type="ECO:0000313" key="20">
    <source>
        <dbReference type="EMBL" id="BBU26073.1"/>
    </source>
</evidence>
<evidence type="ECO:0000256" key="16">
    <source>
        <dbReference type="ARBA" id="ARBA00049551"/>
    </source>
</evidence>
<feature type="transmembrane region" description="Helical" evidence="17">
    <location>
        <begin position="60"/>
        <end position="80"/>
    </location>
</feature>
<organism evidence="19">
    <name type="scientific">Acanthaphritis unoorum</name>
    <dbReference type="NCBI Taxonomy" id="270607"/>
    <lineage>
        <taxon>Eukaryota</taxon>
        <taxon>Metazoa</taxon>
        <taxon>Chordata</taxon>
        <taxon>Craniata</taxon>
        <taxon>Vertebrata</taxon>
        <taxon>Euteleostomi</taxon>
        <taxon>Actinopterygii</taxon>
        <taxon>Neopterygii</taxon>
        <taxon>Teleostei</taxon>
        <taxon>Neoteleostei</taxon>
        <taxon>Acanthomorphata</taxon>
        <taxon>Eupercaria</taxon>
        <taxon>Pempheriformes</taxon>
        <taxon>Percophidae</taxon>
        <taxon>Hemerocoetinae</taxon>
        <taxon>Acanthaphritis</taxon>
    </lineage>
</organism>
<evidence type="ECO:0000256" key="1">
    <source>
        <dbReference type="ARBA" id="ARBA00004448"/>
    </source>
</evidence>
<dbReference type="GO" id="GO:0006120">
    <property type="term" value="P:mitochondrial electron transport, NADH to ubiquinone"/>
    <property type="evidence" value="ECO:0007669"/>
    <property type="project" value="InterPro"/>
</dbReference>
<accession>A0A1V1FRC6</accession>
<dbReference type="Pfam" id="PF00361">
    <property type="entry name" value="Proton_antipo_M"/>
    <property type="match status" value="1"/>
</dbReference>
<keyword evidence="9 17" id="KW-1278">Translocase</keyword>
<dbReference type="GeneID" id="32232545"/>
<evidence type="ECO:0000256" key="15">
    <source>
        <dbReference type="ARBA" id="ARBA00023136"/>
    </source>
</evidence>
<evidence type="ECO:0000256" key="5">
    <source>
        <dbReference type="ARBA" id="ARBA00022448"/>
    </source>
</evidence>
<dbReference type="CTD" id="4536"/>
<evidence type="ECO:0000256" key="2">
    <source>
        <dbReference type="ARBA" id="ARBA00007012"/>
    </source>
</evidence>
<evidence type="ECO:0000256" key="3">
    <source>
        <dbReference type="ARBA" id="ARBA00012944"/>
    </source>
</evidence>
<dbReference type="EC" id="7.1.1.2" evidence="3 17"/>
<comment type="function">
    <text evidence="17">Core subunit of the mitochondrial membrane respiratory chain NADH dehydrogenase (Complex I) which catalyzes electron transfer from NADH through the respiratory chain, using ubiquinone as an electron acceptor. Essential for the catalytic activity and assembly of complex I.</text>
</comment>
<reference evidence="20" key="1">
    <citation type="submission" date="2004-04" db="EMBL/GenBank/DDBJ databases">
        <title>The ray-finned fish phylogeny.</title>
        <authorList>
            <person name="Miya M."/>
        </authorList>
    </citation>
    <scope>NUCLEOTIDE SEQUENCE</scope>
</reference>
<evidence type="ECO:0000256" key="13">
    <source>
        <dbReference type="ARBA" id="ARBA00023075"/>
    </source>
</evidence>
<evidence type="ECO:0000259" key="18">
    <source>
        <dbReference type="Pfam" id="PF00361"/>
    </source>
</evidence>
<keyword evidence="5" id="KW-0813">Transport</keyword>
<dbReference type="EMBL" id="AP017452">
    <property type="protein sequence ID" value="BAX03891.1"/>
    <property type="molecule type" value="Genomic_DNA"/>
</dbReference>
<proteinExistence type="inferred from homology"/>
<comment type="similarity">
    <text evidence="2 17">Belongs to the complex I subunit 2 family.</text>
</comment>
<feature type="transmembrane region" description="Helical" evidence="17">
    <location>
        <begin position="150"/>
        <end position="170"/>
    </location>
</feature>
<feature type="transmembrane region" description="Helical" evidence="17">
    <location>
        <begin position="92"/>
        <end position="112"/>
    </location>
</feature>
<comment type="catalytic activity">
    <reaction evidence="16 17">
        <text>a ubiquinone + NADH + 5 H(+)(in) = a ubiquinol + NAD(+) + 4 H(+)(out)</text>
        <dbReference type="Rhea" id="RHEA:29091"/>
        <dbReference type="Rhea" id="RHEA-COMP:9565"/>
        <dbReference type="Rhea" id="RHEA-COMP:9566"/>
        <dbReference type="ChEBI" id="CHEBI:15378"/>
        <dbReference type="ChEBI" id="CHEBI:16389"/>
        <dbReference type="ChEBI" id="CHEBI:17976"/>
        <dbReference type="ChEBI" id="CHEBI:57540"/>
        <dbReference type="ChEBI" id="CHEBI:57945"/>
        <dbReference type="EC" id="7.1.1.2"/>
    </reaction>
</comment>